<dbReference type="Pfam" id="PF01609">
    <property type="entry name" value="DDE_Tnp_1"/>
    <property type="match status" value="1"/>
</dbReference>
<reference evidence="2 3" key="1">
    <citation type="submission" date="2024-09" db="EMBL/GenBank/DDBJ databases">
        <authorList>
            <person name="Sun Q."/>
            <person name="Mori K."/>
        </authorList>
    </citation>
    <scope>NUCLEOTIDE SEQUENCE [LARGE SCALE GENOMIC DNA]</scope>
    <source>
        <strain evidence="2 3">CCM 8545</strain>
    </source>
</reference>
<sequence length="163" mass="19088">MKEEIAAYFHKIRRKNPSMIAPTQTIEKGHGRIETRTCHQLRVSEWISESPKWAGIQSVIEITREHLNMKSEKSETETFYCISSRHVDIKETAESIRNHWGVENKAHWILDVCFKEDDSRIRSEDGVENVALIKRFCLNLCKLLPRNDSMVGKIKQCGWSERF</sequence>
<comment type="caution">
    <text evidence="2">The sequence shown here is derived from an EMBL/GenBank/DDBJ whole genome shotgun (WGS) entry which is preliminary data.</text>
</comment>
<gene>
    <name evidence="2" type="ORF">ACFFIT_00590</name>
</gene>
<protein>
    <submittedName>
        <fullName evidence="2">ISAs1 family transposase</fullName>
    </submittedName>
</protein>
<dbReference type="PANTHER" id="PTHR30298">
    <property type="entry name" value="H REPEAT-ASSOCIATED PREDICTED TRANSPOSASE"/>
    <property type="match status" value="1"/>
</dbReference>
<evidence type="ECO:0000313" key="2">
    <source>
        <dbReference type="EMBL" id="MFC0178611.1"/>
    </source>
</evidence>
<evidence type="ECO:0000313" key="3">
    <source>
        <dbReference type="Proteomes" id="UP001589758"/>
    </source>
</evidence>
<accession>A0ABV6C6M5</accession>
<feature type="domain" description="Transposase IS4-like" evidence="1">
    <location>
        <begin position="44"/>
        <end position="140"/>
    </location>
</feature>
<proteinExistence type="predicted"/>
<dbReference type="EMBL" id="JBHLXE010000013">
    <property type="protein sequence ID" value="MFC0178611.1"/>
    <property type="molecule type" value="Genomic_DNA"/>
</dbReference>
<dbReference type="NCBIfam" id="NF033564">
    <property type="entry name" value="transpos_ISAs1"/>
    <property type="match status" value="1"/>
</dbReference>
<keyword evidence="3" id="KW-1185">Reference proteome</keyword>
<dbReference type="InterPro" id="IPR002559">
    <property type="entry name" value="Transposase_11"/>
</dbReference>
<dbReference type="InterPro" id="IPR047647">
    <property type="entry name" value="ISAs1_transpos"/>
</dbReference>
<evidence type="ECO:0000259" key="1">
    <source>
        <dbReference type="Pfam" id="PF01609"/>
    </source>
</evidence>
<dbReference type="RefSeq" id="WP_385875423.1">
    <property type="nucleotide sequence ID" value="NZ_JBHLXE010000013.1"/>
</dbReference>
<dbReference type="InterPro" id="IPR051698">
    <property type="entry name" value="Transposase_11-like"/>
</dbReference>
<name>A0ABV6C6M5_9GAMM</name>
<dbReference type="Proteomes" id="UP001589758">
    <property type="component" value="Unassembled WGS sequence"/>
</dbReference>
<dbReference type="PANTHER" id="PTHR30298:SF0">
    <property type="entry name" value="PROTEIN YBFL-RELATED"/>
    <property type="match status" value="1"/>
</dbReference>
<organism evidence="2 3">
    <name type="scientific">Thorsellia kenyensis</name>
    <dbReference type="NCBI Taxonomy" id="1549888"/>
    <lineage>
        <taxon>Bacteria</taxon>
        <taxon>Pseudomonadati</taxon>
        <taxon>Pseudomonadota</taxon>
        <taxon>Gammaproteobacteria</taxon>
        <taxon>Enterobacterales</taxon>
        <taxon>Thorselliaceae</taxon>
        <taxon>Thorsellia</taxon>
    </lineage>
</organism>